<dbReference type="Proteomes" id="UP001054801">
    <property type="component" value="Chromosome"/>
</dbReference>
<evidence type="ECO:0000256" key="2">
    <source>
        <dbReference type="SAM" id="MobiDB-lite"/>
    </source>
</evidence>
<keyword evidence="4" id="KW-1185">Reference proteome</keyword>
<protein>
    <recommendedName>
        <fullName evidence="5">Transposase</fullName>
    </recommendedName>
</protein>
<organism evidence="3 4">
    <name type="scientific">Thiothrix winogradskyi</name>
    <dbReference type="NCBI Taxonomy" id="96472"/>
    <lineage>
        <taxon>Bacteria</taxon>
        <taxon>Pseudomonadati</taxon>
        <taxon>Pseudomonadota</taxon>
        <taxon>Gammaproteobacteria</taxon>
        <taxon>Thiotrichales</taxon>
        <taxon>Thiotrichaceae</taxon>
        <taxon>Thiothrix</taxon>
    </lineage>
</organism>
<feature type="region of interest" description="Disordered" evidence="2">
    <location>
        <begin position="1"/>
        <end position="20"/>
    </location>
</feature>
<evidence type="ECO:0008006" key="5">
    <source>
        <dbReference type="Google" id="ProtNLM"/>
    </source>
</evidence>
<name>A0ABY3T1I3_9GAMM</name>
<dbReference type="EMBL" id="CP091244">
    <property type="protein sequence ID" value="UJS24639.1"/>
    <property type="molecule type" value="Genomic_DNA"/>
</dbReference>
<evidence type="ECO:0000313" key="4">
    <source>
        <dbReference type="Proteomes" id="UP001054801"/>
    </source>
</evidence>
<reference evidence="3" key="1">
    <citation type="journal article" date="2022" name="Microorganisms">
        <title>Two New Species of Filamentous Sulfur Bacteria of the Genus Thiothrix, Thiothrix winogradskyi sp. nov. and 'Candidatus Thiothrix sulfatifontis' sp. nov.</title>
        <authorList>
            <person name="Ravin N.V."/>
            <person name="Rossetti S."/>
            <person name="Beletsky A.V."/>
            <person name="Kadnikov V.V."/>
            <person name="Rudenko T.S."/>
            <person name="Smolyakov D.D."/>
            <person name="Moskvitina M.I."/>
            <person name="Gureeva M.V."/>
            <person name="Mardanov A.V."/>
            <person name="Grabovich M.Y."/>
        </authorList>
    </citation>
    <scope>NUCLEOTIDE SEQUENCE</scope>
    <source>
        <strain evidence="3">CT3</strain>
    </source>
</reference>
<feature type="coiled-coil region" evidence="1">
    <location>
        <begin position="87"/>
        <end position="114"/>
    </location>
</feature>
<evidence type="ECO:0000313" key="3">
    <source>
        <dbReference type="EMBL" id="UJS24639.1"/>
    </source>
</evidence>
<evidence type="ECO:0000256" key="1">
    <source>
        <dbReference type="SAM" id="Coils"/>
    </source>
</evidence>
<feature type="region of interest" description="Disordered" evidence="2">
    <location>
        <begin position="277"/>
        <end position="305"/>
    </location>
</feature>
<dbReference type="RefSeq" id="WP_236499261.1">
    <property type="nucleotide sequence ID" value="NZ_CP091244.1"/>
</dbReference>
<keyword evidence="1" id="KW-0175">Coiled coil</keyword>
<accession>A0ABY3T1I3</accession>
<proteinExistence type="predicted"/>
<sequence>MPKPTSELPDNHVMPNPRHEKRTYRYFSAADKKRILAEADACAHGELGELLRREKIYSTQLQTWRNQLATAGETGLENATVGRKPSKDSKDKAIDALQRENAKLEQRLQVAEGYWNSKKSLHAIGSPEQREPLMSILLESRPPDVSVRAGCAALALSRASYYRYSSNQTVIDVVANDAVSDAVPVSDEPAPMAETTAAVEAIAIVETVAAVRPIPDNALSAAEQEQVLTVLNSERFADQPPAEVYATLLSEGIYYCSVSTMYRLLRKARQIGNAIPTSTSDARHAAPASHAPQRSVDVGHHEVSD</sequence>
<gene>
    <name evidence="3" type="ORF">L2Y54_01000</name>
</gene>